<evidence type="ECO:0000313" key="3">
    <source>
        <dbReference type="Proteomes" id="UP000000370"/>
    </source>
</evidence>
<organism evidence="2 3">
    <name type="scientific">Lachnoclostridium phytofermentans (strain ATCC 700394 / DSM 18823 / ISDg)</name>
    <name type="common">Clostridium phytofermentans</name>
    <dbReference type="NCBI Taxonomy" id="357809"/>
    <lineage>
        <taxon>Bacteria</taxon>
        <taxon>Bacillati</taxon>
        <taxon>Bacillota</taxon>
        <taxon>Clostridia</taxon>
        <taxon>Lachnospirales</taxon>
        <taxon>Lachnospiraceae</taxon>
    </lineage>
</organism>
<keyword evidence="3" id="KW-1185">Reference proteome</keyword>
<evidence type="ECO:0000313" key="2">
    <source>
        <dbReference type="EMBL" id="ABX42413.1"/>
    </source>
</evidence>
<feature type="transmembrane region" description="Helical" evidence="1">
    <location>
        <begin position="6"/>
        <end position="22"/>
    </location>
</feature>
<accession>A9KIG1</accession>
<keyword evidence="1" id="KW-0472">Membrane</keyword>
<dbReference type="KEGG" id="cpy:Cphy_2045"/>
<dbReference type="AlphaFoldDB" id="A9KIG1"/>
<dbReference type="Proteomes" id="UP000000370">
    <property type="component" value="Chromosome"/>
</dbReference>
<proteinExistence type="predicted"/>
<evidence type="ECO:0000256" key="1">
    <source>
        <dbReference type="SAM" id="Phobius"/>
    </source>
</evidence>
<sequence length="206" mass="23607">MFECIITFLSFIVAVIFLRLIFQRRISQRFQFALCEIFFVTVLLVGCASTSSVKDGDLTENKEIEETLDENDKINNQNTLDPTSSEAEKDSVVKFTYELIHLENGTIDGNVEVLSENEITVVNNAISDFMIKSSAWPGVDIDKLSDCYQINWIFEDGSILEYYTFITGDKTVMQFGKDGQYSIIDNKSYENIVNLFYKILEEDEDI</sequence>
<name>A9KIG1_LACP7</name>
<dbReference type="OrthoDB" id="2352542at2"/>
<reference evidence="3" key="1">
    <citation type="submission" date="2007-11" db="EMBL/GenBank/DDBJ databases">
        <title>Complete genome sequence of Clostridium phytofermentans ISDg.</title>
        <authorList>
            <person name="Leschine S.B."/>
            <person name="Warnick T.A."/>
            <person name="Blanchard J.L."/>
            <person name="Schnell D.J."/>
            <person name="Petit E.L."/>
            <person name="LaTouf W.G."/>
            <person name="Copeland A."/>
            <person name="Lucas S."/>
            <person name="Lapidus A."/>
            <person name="Barry K."/>
            <person name="Glavina del Rio T."/>
            <person name="Dalin E."/>
            <person name="Tice H."/>
            <person name="Pitluck S."/>
            <person name="Kiss H."/>
            <person name="Brettin T."/>
            <person name="Bruce D."/>
            <person name="Detter J.C."/>
            <person name="Han C."/>
            <person name="Kuske C."/>
            <person name="Schmutz J."/>
            <person name="Larimer F."/>
            <person name="Land M."/>
            <person name="Hauser L."/>
            <person name="Kyrpides N."/>
            <person name="Kim E.A."/>
            <person name="Richardson P."/>
        </authorList>
    </citation>
    <scope>NUCLEOTIDE SEQUENCE [LARGE SCALE GENOMIC DNA]</scope>
    <source>
        <strain evidence="3">ATCC 700394 / DSM 18823 / ISDg</strain>
    </source>
</reference>
<dbReference type="HOGENOM" id="CLU_1330035_0_0_9"/>
<keyword evidence="1" id="KW-1133">Transmembrane helix</keyword>
<protein>
    <submittedName>
        <fullName evidence="2">Uncharacterized protein</fullName>
    </submittedName>
</protein>
<dbReference type="RefSeq" id="WP_012200067.1">
    <property type="nucleotide sequence ID" value="NC_010001.1"/>
</dbReference>
<gene>
    <name evidence="2" type="ordered locus">Cphy_2045</name>
</gene>
<keyword evidence="1" id="KW-0812">Transmembrane</keyword>
<dbReference type="EMBL" id="CP000885">
    <property type="protein sequence ID" value="ABX42413.1"/>
    <property type="molecule type" value="Genomic_DNA"/>
</dbReference>